<dbReference type="Proteomes" id="UP000503088">
    <property type="component" value="Chromosome"/>
</dbReference>
<dbReference type="AlphaFoldDB" id="A0A7D3XJV0"/>
<dbReference type="Gene3D" id="3.40.50.720">
    <property type="entry name" value="NAD(P)-binding Rossmann-like Domain"/>
    <property type="match status" value="2"/>
</dbReference>
<organism evidence="7 8">
    <name type="scientific">Kroppenstedtia pulmonis</name>
    <dbReference type="NCBI Taxonomy" id="1380685"/>
    <lineage>
        <taxon>Bacteria</taxon>
        <taxon>Bacillati</taxon>
        <taxon>Bacillota</taxon>
        <taxon>Bacilli</taxon>
        <taxon>Bacillales</taxon>
        <taxon>Thermoactinomycetaceae</taxon>
        <taxon>Kroppenstedtia</taxon>
    </lineage>
</organism>
<evidence type="ECO:0000256" key="2">
    <source>
        <dbReference type="ARBA" id="ARBA00023002"/>
    </source>
</evidence>
<reference evidence="7 8" key="1">
    <citation type="submission" date="2020-01" db="EMBL/GenBank/DDBJ databases">
        <authorList>
            <person name="Gulvik C.A."/>
            <person name="Batra D.G."/>
        </authorList>
    </citation>
    <scope>NUCLEOTIDE SEQUENCE [LARGE SCALE GENOMIC DNA]</scope>
    <source>
        <strain evidence="7 8">W9323</strain>
    </source>
</reference>
<comment type="similarity">
    <text evidence="1 4">Belongs to the D-isomer specific 2-hydroxyacid dehydrogenase family.</text>
</comment>
<dbReference type="FunFam" id="3.40.50.720:FF:000041">
    <property type="entry name" value="D-3-phosphoglycerate dehydrogenase"/>
    <property type="match status" value="1"/>
</dbReference>
<feature type="domain" description="D-isomer specific 2-hydroxyacid dehydrogenase catalytic" evidence="5">
    <location>
        <begin position="3"/>
        <end position="314"/>
    </location>
</feature>
<dbReference type="GO" id="GO:0004617">
    <property type="term" value="F:phosphoglycerate dehydrogenase activity"/>
    <property type="evidence" value="ECO:0007669"/>
    <property type="project" value="UniProtKB-ARBA"/>
</dbReference>
<dbReference type="InterPro" id="IPR029753">
    <property type="entry name" value="D-isomer_DH_CS"/>
</dbReference>
<evidence type="ECO:0000313" key="8">
    <source>
        <dbReference type="Proteomes" id="UP000503088"/>
    </source>
</evidence>
<dbReference type="SUPFAM" id="SSF51735">
    <property type="entry name" value="NAD(P)-binding Rossmann-fold domains"/>
    <property type="match status" value="1"/>
</dbReference>
<proteinExistence type="inferred from homology"/>
<dbReference type="GO" id="GO:0051287">
    <property type="term" value="F:NAD binding"/>
    <property type="evidence" value="ECO:0007669"/>
    <property type="project" value="InterPro"/>
</dbReference>
<evidence type="ECO:0000313" key="7">
    <source>
        <dbReference type="EMBL" id="QKG85039.1"/>
    </source>
</evidence>
<sequence length="322" mass="36370">MNILLTAPYPEEKQKELAKFGKIHYRSWKEIGRAYQPDELLEILRDVQADAIITEHDQIDRYVMDRHPLAFIGVCRGTPSNVDVEYARKKGIPVFTTPARNAQAVAELFIANLISFMRNSREGEKWLKEKKWNEGAHTAYLDFRGNEVAGKTVGMIGFGAVGQRIAGILKAFPATVQYYDPFLQSSPDPAYHSLNTMEEVFATSDIVSIHLPVNEQTRNIIDEKLLSLMKPDSVFINTSRAAVVKRDALLDVLKRKAIRGAILDVFDQEPPDEKDYEIIGMPHVLATPHIAGATHEVVDHHADIMNHALEKWFSDHQGSKKE</sequence>
<dbReference type="EMBL" id="CP048104">
    <property type="protein sequence ID" value="QKG85039.1"/>
    <property type="molecule type" value="Genomic_DNA"/>
</dbReference>
<dbReference type="InterPro" id="IPR036291">
    <property type="entry name" value="NAD(P)-bd_dom_sf"/>
</dbReference>
<evidence type="ECO:0000259" key="6">
    <source>
        <dbReference type="Pfam" id="PF02826"/>
    </source>
</evidence>
<feature type="domain" description="D-isomer specific 2-hydroxyacid dehydrogenase NAD-binding" evidence="6">
    <location>
        <begin position="111"/>
        <end position="291"/>
    </location>
</feature>
<accession>A0A7D3XJV0</accession>
<dbReference type="PANTHER" id="PTHR43761">
    <property type="entry name" value="D-ISOMER SPECIFIC 2-HYDROXYACID DEHYDROGENASE FAMILY PROTEIN (AFU_ORTHOLOGUE AFUA_1G13630)"/>
    <property type="match status" value="1"/>
</dbReference>
<dbReference type="GO" id="GO:0047545">
    <property type="term" value="F:(S)-2-hydroxyglutarate dehydrogenase activity"/>
    <property type="evidence" value="ECO:0007669"/>
    <property type="project" value="UniProtKB-ARBA"/>
</dbReference>
<dbReference type="Pfam" id="PF02826">
    <property type="entry name" value="2-Hacid_dh_C"/>
    <property type="match status" value="1"/>
</dbReference>
<protein>
    <submittedName>
        <fullName evidence="7">2-hydroxyacid dehydrogenase</fullName>
    </submittedName>
</protein>
<evidence type="ECO:0000256" key="3">
    <source>
        <dbReference type="ARBA" id="ARBA00023027"/>
    </source>
</evidence>
<dbReference type="GO" id="GO:0006564">
    <property type="term" value="P:L-serine biosynthetic process"/>
    <property type="evidence" value="ECO:0007669"/>
    <property type="project" value="UniProtKB-ARBA"/>
</dbReference>
<evidence type="ECO:0000256" key="1">
    <source>
        <dbReference type="ARBA" id="ARBA00005854"/>
    </source>
</evidence>
<keyword evidence="3" id="KW-0520">NAD</keyword>
<dbReference type="InterPro" id="IPR006139">
    <property type="entry name" value="D-isomer_2_OHA_DH_cat_dom"/>
</dbReference>
<keyword evidence="2 4" id="KW-0560">Oxidoreductase</keyword>
<gene>
    <name evidence="7" type="ORF">GXN76_11545</name>
</gene>
<dbReference type="SUPFAM" id="SSF52283">
    <property type="entry name" value="Formate/glycerate dehydrogenase catalytic domain-like"/>
    <property type="match status" value="1"/>
</dbReference>
<dbReference type="InterPro" id="IPR006140">
    <property type="entry name" value="D-isomer_DH_NAD-bd"/>
</dbReference>
<dbReference type="InterPro" id="IPR050418">
    <property type="entry name" value="D-iso_2-hydroxyacid_DH_PdxB"/>
</dbReference>
<name>A0A7D3XJV0_9BACL</name>
<keyword evidence="8" id="KW-1185">Reference proteome</keyword>
<dbReference type="RefSeq" id="WP_173223317.1">
    <property type="nucleotide sequence ID" value="NZ_CP048104.1"/>
</dbReference>
<dbReference type="Pfam" id="PF00389">
    <property type="entry name" value="2-Hacid_dh"/>
    <property type="match status" value="1"/>
</dbReference>
<dbReference type="PANTHER" id="PTHR43761:SF1">
    <property type="entry name" value="D-ISOMER SPECIFIC 2-HYDROXYACID DEHYDROGENASE CATALYTIC DOMAIN-CONTAINING PROTEIN-RELATED"/>
    <property type="match status" value="1"/>
</dbReference>
<evidence type="ECO:0000256" key="4">
    <source>
        <dbReference type="RuleBase" id="RU003719"/>
    </source>
</evidence>
<dbReference type="PROSITE" id="PS00670">
    <property type="entry name" value="D_2_HYDROXYACID_DH_2"/>
    <property type="match status" value="1"/>
</dbReference>
<dbReference type="CDD" id="cd12171">
    <property type="entry name" value="2-Hacid_dh_10"/>
    <property type="match status" value="1"/>
</dbReference>
<dbReference type="KEGG" id="kpul:GXN76_11545"/>
<evidence type="ECO:0000259" key="5">
    <source>
        <dbReference type="Pfam" id="PF00389"/>
    </source>
</evidence>